<sequence>MMNNNQSITPKSLSTPRTDLLLEIEQTPEEYLPELLQIVRLFRQSVTMKQTSLNNWENAMNEINHSDVLKKKERKKSIKKLFDSWNELEEQQEQQQSLEIIESMKGISI</sequence>
<dbReference type="EMBL" id="JACJTC010000017">
    <property type="protein sequence ID" value="MBD2614177.1"/>
    <property type="molecule type" value="Genomic_DNA"/>
</dbReference>
<name>A0ABR8HEG5_NOSPU</name>
<proteinExistence type="predicted"/>
<keyword evidence="2" id="KW-1185">Reference proteome</keyword>
<organism evidence="1 2">
    <name type="scientific">Nostoc punctiforme FACHB-252</name>
    <dbReference type="NCBI Taxonomy" id="1357509"/>
    <lineage>
        <taxon>Bacteria</taxon>
        <taxon>Bacillati</taxon>
        <taxon>Cyanobacteriota</taxon>
        <taxon>Cyanophyceae</taxon>
        <taxon>Nostocales</taxon>
        <taxon>Nostocaceae</taxon>
        <taxon>Nostoc</taxon>
    </lineage>
</organism>
<dbReference type="Proteomes" id="UP000606396">
    <property type="component" value="Unassembled WGS sequence"/>
</dbReference>
<evidence type="ECO:0000313" key="2">
    <source>
        <dbReference type="Proteomes" id="UP000606396"/>
    </source>
</evidence>
<reference evidence="1 2" key="1">
    <citation type="journal article" date="2020" name="ISME J.">
        <title>Comparative genomics reveals insights into cyanobacterial evolution and habitat adaptation.</title>
        <authorList>
            <person name="Chen M.Y."/>
            <person name="Teng W.K."/>
            <person name="Zhao L."/>
            <person name="Hu C.X."/>
            <person name="Zhou Y.K."/>
            <person name="Han B.P."/>
            <person name="Song L.R."/>
            <person name="Shu W.S."/>
        </authorList>
    </citation>
    <scope>NUCLEOTIDE SEQUENCE [LARGE SCALE GENOMIC DNA]</scope>
    <source>
        <strain evidence="1 2">FACHB-252</strain>
    </source>
</reference>
<accession>A0ABR8HEG5</accession>
<gene>
    <name evidence="1" type="ORF">H6G94_23370</name>
</gene>
<comment type="caution">
    <text evidence="1">The sequence shown here is derived from an EMBL/GenBank/DDBJ whole genome shotgun (WGS) entry which is preliminary data.</text>
</comment>
<protein>
    <submittedName>
        <fullName evidence="1">Uncharacterized protein</fullName>
    </submittedName>
</protein>
<evidence type="ECO:0000313" key="1">
    <source>
        <dbReference type="EMBL" id="MBD2614177.1"/>
    </source>
</evidence>